<sequence>MKRTVDLPERGDEQTLSHFVRCVIGPALESLFPAGGHFPTVRAEARDDAEHGRVVSIMVDDERL</sequence>
<organism evidence="1 2">
    <name type="scientific">Rhodoplanes serenus</name>
    <dbReference type="NCBI Taxonomy" id="200615"/>
    <lineage>
        <taxon>Bacteria</taxon>
        <taxon>Pseudomonadati</taxon>
        <taxon>Pseudomonadota</taxon>
        <taxon>Alphaproteobacteria</taxon>
        <taxon>Hyphomicrobiales</taxon>
        <taxon>Nitrobacteraceae</taxon>
        <taxon>Rhodoplanes</taxon>
    </lineage>
</organism>
<dbReference type="AlphaFoldDB" id="A0A9X4XR94"/>
<reference evidence="1 2" key="1">
    <citation type="submission" date="2019-11" db="EMBL/GenBank/DDBJ databases">
        <title>Whole-genome sequence of Rhodoplanes serenus DSM 18633, type strain.</title>
        <authorList>
            <person name="Kyndt J.A."/>
            <person name="Meyer T.E."/>
        </authorList>
    </citation>
    <scope>NUCLEOTIDE SEQUENCE [LARGE SCALE GENOMIC DNA]</scope>
    <source>
        <strain evidence="1 2">DSM 18633</strain>
    </source>
</reference>
<proteinExistence type="predicted"/>
<accession>A0A9X4XR94</accession>
<dbReference type="Proteomes" id="UP000438991">
    <property type="component" value="Unassembled WGS sequence"/>
</dbReference>
<comment type="caution">
    <text evidence="1">The sequence shown here is derived from an EMBL/GenBank/DDBJ whole genome shotgun (WGS) entry which is preliminary data.</text>
</comment>
<evidence type="ECO:0000313" key="1">
    <source>
        <dbReference type="EMBL" id="MTW19372.1"/>
    </source>
</evidence>
<dbReference type="RefSeq" id="WP_155481623.1">
    <property type="nucleotide sequence ID" value="NZ_WNKV01000031.1"/>
</dbReference>
<evidence type="ECO:0000313" key="2">
    <source>
        <dbReference type="Proteomes" id="UP000438991"/>
    </source>
</evidence>
<name>A0A9X4XR94_9BRAD</name>
<gene>
    <name evidence="1" type="ORF">GJ689_24580</name>
</gene>
<protein>
    <submittedName>
        <fullName evidence="1">Uncharacterized protein</fullName>
    </submittedName>
</protein>
<dbReference type="EMBL" id="WNKV01000031">
    <property type="protein sequence ID" value="MTW19372.1"/>
    <property type="molecule type" value="Genomic_DNA"/>
</dbReference>